<dbReference type="SUPFAM" id="SSF53756">
    <property type="entry name" value="UDP-Glycosyltransferase/glycogen phosphorylase"/>
    <property type="match status" value="1"/>
</dbReference>
<comment type="catalytic activity">
    <reaction evidence="12 14">
        <text>an alpha-D-Man-(1-&gt;3)-[alpha-D-Man-(1-&gt;6)]-beta-D-Man-(1-&gt;4)-beta-D-GlcNAc-(1-&gt;4)-alpha-D-GlcNAc-diphospho-di-trans,poly-cis-dolichol + 2 GDP-alpha-D-mannose = an alpha-D-Man-(1-&gt;2)-alpha-D-Man-(1-&gt;2)-alpha-D-Man-(1-&gt;3)-[alpha-D-Man-(1-&gt;6)]-beta-D-Man-(1-&gt;4)-beta-D-GlcNAc-(1-&gt;4)-alpha-D-GlcNAc-diphospho-di-trans,poly-cis-dolichol + 2 GDP + 2 H(+)</text>
        <dbReference type="Rhea" id="RHEA:29523"/>
        <dbReference type="Rhea" id="RHEA-COMP:19515"/>
        <dbReference type="Rhea" id="RHEA-COMP:19516"/>
        <dbReference type="ChEBI" id="CHEBI:15378"/>
        <dbReference type="ChEBI" id="CHEBI:57527"/>
        <dbReference type="ChEBI" id="CHEBI:58189"/>
        <dbReference type="ChEBI" id="CHEBI:132511"/>
        <dbReference type="ChEBI" id="CHEBI:132515"/>
        <dbReference type="EC" id="2.4.1.131"/>
    </reaction>
    <physiologicalReaction direction="left-to-right" evidence="12 14">
        <dbReference type="Rhea" id="RHEA:29524"/>
    </physiologicalReaction>
</comment>
<evidence type="ECO:0000256" key="8">
    <source>
        <dbReference type="ARBA" id="ARBA00022692"/>
    </source>
</evidence>
<feature type="domain" description="ALG11 mannosyltransferase N-terminal" evidence="16">
    <location>
        <begin position="56"/>
        <end position="263"/>
    </location>
</feature>
<keyword evidence="8 14" id="KW-0812">Transmembrane</keyword>
<dbReference type="GO" id="GO:0005789">
    <property type="term" value="C:endoplasmic reticulum membrane"/>
    <property type="evidence" value="ECO:0007669"/>
    <property type="project" value="UniProtKB-SubCell"/>
</dbReference>
<evidence type="ECO:0000256" key="3">
    <source>
        <dbReference type="ARBA" id="ARBA00009481"/>
    </source>
</evidence>
<evidence type="ECO:0000256" key="2">
    <source>
        <dbReference type="ARBA" id="ARBA00004922"/>
    </source>
</evidence>
<dbReference type="InterPro" id="IPR031814">
    <property type="entry name" value="ALG11_N"/>
</dbReference>
<feature type="transmembrane region" description="Helical" evidence="14">
    <location>
        <begin position="173"/>
        <end position="193"/>
    </location>
</feature>
<sequence>MFCCFWKPVIMWLHILFYTILALLVLLIVVLPLGILFLKFYVNKKRKYYYLLNNTNTVAFFHPYCNAGGGGERVLWTAVLALLQKCPNYKIYIYTGDVDASPSEITKRAHQRFNICIPEHAITFIYLYRRKFVEASLYPYFTLLGQSIGSMILGFEALLSFQPDIFIDTMGYAFTYPLFSYIGGCKVACYIHYPTITKEMLTRVARRVITHNNSQRVANNPILTSFKLFYYKVFALLYSHVGKYSDIIMVNSSWTEEHIVQLWNCQLKTYKLYPPCDTEDLKKITHTKTDGPVKIISVAQFRPEKDHPLQLRAMYQLRQIISEELWDNLKLIFIGSTRNEQDETCVKDMQDLCKHLSLENNVEFKVNLPYDDMKKEFGEGLIGLHAMWNEHFGIGVVECMAAGLIMIAHKSGGPKMDIVIEEPETCRNGFLACDEVEYAQMIQLILHLSPETKARISRAAVSSVDRFSNEEFKNGFLTFTQPLFKVLKKSS</sequence>
<evidence type="ECO:0000256" key="11">
    <source>
        <dbReference type="ARBA" id="ARBA00023136"/>
    </source>
</evidence>
<keyword evidence="11 14" id="KW-0472">Membrane</keyword>
<evidence type="ECO:0000256" key="5">
    <source>
        <dbReference type="ARBA" id="ARBA00022018"/>
    </source>
</evidence>
<dbReference type="AlphaFoldDB" id="A0A8D8UCY5"/>
<organism evidence="17">
    <name type="scientific">Cacopsylla melanoneura</name>
    <dbReference type="NCBI Taxonomy" id="428564"/>
    <lineage>
        <taxon>Eukaryota</taxon>
        <taxon>Metazoa</taxon>
        <taxon>Ecdysozoa</taxon>
        <taxon>Arthropoda</taxon>
        <taxon>Hexapoda</taxon>
        <taxon>Insecta</taxon>
        <taxon>Pterygota</taxon>
        <taxon>Neoptera</taxon>
        <taxon>Paraneoptera</taxon>
        <taxon>Hemiptera</taxon>
        <taxon>Sternorrhyncha</taxon>
        <taxon>Psylloidea</taxon>
        <taxon>Psyllidae</taxon>
        <taxon>Psyllinae</taxon>
        <taxon>Cacopsylla</taxon>
    </lineage>
</organism>
<accession>A0A8D8UCY5</accession>
<dbReference type="EMBL" id="HBUF01342044">
    <property type="protein sequence ID" value="CAG6704863.1"/>
    <property type="molecule type" value="Transcribed_RNA"/>
</dbReference>
<dbReference type="GO" id="GO:0004377">
    <property type="term" value="F:GDP-Man:Man(3)GlcNAc(2)-PP-Dol alpha-1,2-mannosyltransferase activity"/>
    <property type="evidence" value="ECO:0007669"/>
    <property type="project" value="UniProtKB-UniRule"/>
</dbReference>
<name>A0A8D8UCY5_9HEMI</name>
<keyword evidence="10 14" id="KW-1133">Transmembrane helix</keyword>
<evidence type="ECO:0000256" key="1">
    <source>
        <dbReference type="ARBA" id="ARBA00004389"/>
    </source>
</evidence>
<dbReference type="PANTHER" id="PTHR45919">
    <property type="entry name" value="GDP-MAN:MAN(3)GLCNAC(2)-PP-DOL ALPHA-1,2-MANNOSYLTRANSFERASE"/>
    <property type="match status" value="1"/>
</dbReference>
<evidence type="ECO:0000256" key="13">
    <source>
        <dbReference type="ARBA" id="ARBA00045128"/>
    </source>
</evidence>
<keyword evidence="9 14" id="KW-0256">Endoplasmic reticulum</keyword>
<dbReference type="EC" id="2.4.1.131" evidence="4 14"/>
<comment type="pathway">
    <text evidence="2 14">Protein modification; protein glycosylation.</text>
</comment>
<evidence type="ECO:0000256" key="9">
    <source>
        <dbReference type="ARBA" id="ARBA00022824"/>
    </source>
</evidence>
<comment type="similarity">
    <text evidence="3 14">Belongs to the glycosyltransferase group 1 family. Glycosyltransferase 4 subfamily.</text>
</comment>
<comment type="function">
    <text evidence="13">GDP-Man:Man(3)GlcNAc(2)-PP-Dol alpha-1,2-mannosyltransferase that operates in the biosynthetic pathway of dolichol-linked oligosaccharides, the glycan precursors employed in protein asparagine (N)-glycosylation. The assembly of dolichol-linked oligosaccharides begins on the cytosolic side of the endoplasmic reticulum membrane and finishes in its lumen. The sequential addition of sugars to dolichol pyrophosphate produces dolichol-linked oligosaccharides containing fourteen sugars, including two GlcNAcs, nine mannoses and three glucoses. Once assembled, the oligosaccharide is transferred from the lipid to nascent proteins by oligosaccharyltransferases. Catalyzes, on the cytoplasmic face of the endoplasmic reticulum, the addition of the fourth and fifth mannose residues to the dolichol-linked oligosaccharide chain, to produce Man(5)GlcNAc(2)-PP-dolichol core oligosaccharide. Man(5)GlcNAc(2)-PP-dolichol is a substrate for ALG3, the following enzyme in the biosynthetic pathway.</text>
</comment>
<dbReference type="Pfam" id="PF00534">
    <property type="entry name" value="Glycos_transf_1"/>
    <property type="match status" value="1"/>
</dbReference>
<dbReference type="PANTHER" id="PTHR45919:SF1">
    <property type="entry name" value="GDP-MAN:MAN(3)GLCNAC(2)-PP-DOL ALPHA-1,2-MANNOSYLTRANSFERASE"/>
    <property type="match status" value="1"/>
</dbReference>
<proteinExistence type="inferred from homology"/>
<dbReference type="Gene3D" id="3.40.50.2000">
    <property type="entry name" value="Glycogen Phosphorylase B"/>
    <property type="match status" value="1"/>
</dbReference>
<evidence type="ECO:0000259" key="15">
    <source>
        <dbReference type="Pfam" id="PF00534"/>
    </source>
</evidence>
<evidence type="ECO:0000256" key="10">
    <source>
        <dbReference type="ARBA" id="ARBA00022989"/>
    </source>
</evidence>
<evidence type="ECO:0000256" key="7">
    <source>
        <dbReference type="ARBA" id="ARBA00022679"/>
    </source>
</evidence>
<dbReference type="InterPro" id="IPR038013">
    <property type="entry name" value="ALG11"/>
</dbReference>
<reference evidence="17" key="1">
    <citation type="submission" date="2021-05" db="EMBL/GenBank/DDBJ databases">
        <authorList>
            <person name="Alioto T."/>
            <person name="Alioto T."/>
            <person name="Gomez Garrido J."/>
        </authorList>
    </citation>
    <scope>NUCLEOTIDE SEQUENCE</scope>
</reference>
<feature type="domain" description="Glycosyl transferase family 1" evidence="15">
    <location>
        <begin position="286"/>
        <end position="460"/>
    </location>
</feature>
<dbReference type="EMBL" id="HBUF01315419">
    <property type="protein sequence ID" value="CAG6693934.1"/>
    <property type="molecule type" value="Transcribed_RNA"/>
</dbReference>
<comment type="subcellular location">
    <subcellularLocation>
        <location evidence="1">Endoplasmic reticulum membrane</location>
        <topology evidence="1">Single-pass membrane protein</topology>
    </subcellularLocation>
</comment>
<keyword evidence="7 14" id="KW-0808">Transferase</keyword>
<protein>
    <recommendedName>
        <fullName evidence="5 14">GDP-Man:Man(3)GlcNAc(2)-PP-Dol alpha-1,2-mannosyltransferase</fullName>
        <ecNumber evidence="4 14">2.4.1.131</ecNumber>
    </recommendedName>
</protein>
<evidence type="ECO:0000256" key="12">
    <source>
        <dbReference type="ARBA" id="ARBA00045065"/>
    </source>
</evidence>
<evidence type="ECO:0000256" key="6">
    <source>
        <dbReference type="ARBA" id="ARBA00022676"/>
    </source>
</evidence>
<feature type="transmembrane region" description="Helical" evidence="14">
    <location>
        <begin position="137"/>
        <end position="161"/>
    </location>
</feature>
<dbReference type="CDD" id="cd03806">
    <property type="entry name" value="GT4_ALG11-like"/>
    <property type="match status" value="1"/>
</dbReference>
<dbReference type="InterPro" id="IPR001296">
    <property type="entry name" value="Glyco_trans_1"/>
</dbReference>
<dbReference type="EMBL" id="HBUF01342046">
    <property type="protein sequence ID" value="CAG6704871.1"/>
    <property type="molecule type" value="Transcribed_RNA"/>
</dbReference>
<evidence type="ECO:0000313" key="17">
    <source>
        <dbReference type="EMBL" id="CAG6704871.1"/>
    </source>
</evidence>
<dbReference type="Pfam" id="PF15924">
    <property type="entry name" value="ALG11_N"/>
    <property type="match status" value="1"/>
</dbReference>
<evidence type="ECO:0000256" key="4">
    <source>
        <dbReference type="ARBA" id="ARBA00012645"/>
    </source>
</evidence>
<keyword evidence="6 14" id="KW-0328">Glycosyltransferase</keyword>
<feature type="transmembrane region" description="Helical" evidence="14">
    <location>
        <begin position="15"/>
        <end position="38"/>
    </location>
</feature>
<evidence type="ECO:0000259" key="16">
    <source>
        <dbReference type="Pfam" id="PF15924"/>
    </source>
</evidence>
<dbReference type="GO" id="GO:0006487">
    <property type="term" value="P:protein N-linked glycosylation"/>
    <property type="evidence" value="ECO:0007669"/>
    <property type="project" value="TreeGrafter"/>
</dbReference>
<dbReference type="UniPathway" id="UPA00378"/>
<evidence type="ECO:0000256" key="14">
    <source>
        <dbReference type="RuleBase" id="RU367051"/>
    </source>
</evidence>